<keyword evidence="3" id="KW-1185">Reference proteome</keyword>
<evidence type="ECO:0000313" key="2">
    <source>
        <dbReference type="EMBL" id="BDD08355.1"/>
    </source>
</evidence>
<keyword evidence="1" id="KW-0732">Signal</keyword>
<dbReference type="PROSITE" id="PS51257">
    <property type="entry name" value="PROKAR_LIPOPROTEIN"/>
    <property type="match status" value="1"/>
</dbReference>
<evidence type="ECO:0000256" key="1">
    <source>
        <dbReference type="SAM" id="SignalP"/>
    </source>
</evidence>
<dbReference type="InterPro" id="IPR017850">
    <property type="entry name" value="Alkaline_phosphatase_core_sf"/>
</dbReference>
<dbReference type="InterPro" id="IPR002591">
    <property type="entry name" value="Phosphodiest/P_Trfase"/>
</dbReference>
<feature type="signal peptide" evidence="1">
    <location>
        <begin position="1"/>
        <end position="21"/>
    </location>
</feature>
<protein>
    <submittedName>
        <fullName evidence="2">Alkaline phosphatase family protein</fullName>
    </submittedName>
</protein>
<evidence type="ECO:0000313" key="3">
    <source>
        <dbReference type="Proteomes" id="UP001348817"/>
    </source>
</evidence>
<dbReference type="RefSeq" id="WP_338393621.1">
    <property type="nucleotide sequence ID" value="NZ_AP025314.1"/>
</dbReference>
<gene>
    <name evidence="2" type="ORF">FUAX_07870</name>
</gene>
<dbReference type="SUPFAM" id="SSF53649">
    <property type="entry name" value="Alkaline phosphatase-like"/>
    <property type="match status" value="1"/>
</dbReference>
<dbReference type="CDD" id="cd16018">
    <property type="entry name" value="Enpp"/>
    <property type="match status" value="1"/>
</dbReference>
<proteinExistence type="predicted"/>
<name>A0AAU9D805_9BACT</name>
<dbReference type="Pfam" id="PF01663">
    <property type="entry name" value="Phosphodiest"/>
    <property type="match status" value="1"/>
</dbReference>
<sequence>MMFFRQIAVFALAFFALCSCSDSSETKEAQAESPTVILLSLDGFRYDYAERFNLPNFKRMADKGASAERMLSCFPSKTFPNHYSLATGMYPENHGIVDNTFFDPERFRTYMINDRDAVEDGTWYGGTPIWVHAKRNGLRSASYFFVGSEAAVQGLRPDEYYKYDGSVSNDDRISKVIEWLDREDPAKRPKVICCYFSTMDDLGHRYGPNNDEMLRSGLEAIDDQVGRLLDKIDALDRKVNLIVVSDHGMAEMKAEHAVYFPAIQTGGYRWLNSATHARVYLNEDEDVDAMITKIKTRIPEGAQVAVHKSGNVPLLGNESSNKRLGDITLVASYPYYFSNRKNNSDGWGTHGFDPEIDEMGAIFYAYGDNIKANQKLDAFRNIHVYPLMCRILGLDIPDDVDGDPAVLDSIYQE</sequence>
<feature type="chain" id="PRO_5043784483" evidence="1">
    <location>
        <begin position="22"/>
        <end position="413"/>
    </location>
</feature>
<reference evidence="2 3" key="1">
    <citation type="submission" date="2021-12" db="EMBL/GenBank/DDBJ databases">
        <title>Genome sequencing of bacteria with rrn-lacking chromosome and rrn-plasmid.</title>
        <authorList>
            <person name="Anda M."/>
            <person name="Iwasaki W."/>
        </authorList>
    </citation>
    <scope>NUCLEOTIDE SEQUENCE [LARGE SCALE GENOMIC DNA]</scope>
    <source>
        <strain evidence="2 3">DSM 100852</strain>
    </source>
</reference>
<dbReference type="KEGG" id="fax:FUAX_07870"/>
<accession>A0AAU9D805</accession>
<dbReference type="Gene3D" id="3.40.720.10">
    <property type="entry name" value="Alkaline Phosphatase, subunit A"/>
    <property type="match status" value="1"/>
</dbReference>
<dbReference type="GO" id="GO:0016787">
    <property type="term" value="F:hydrolase activity"/>
    <property type="evidence" value="ECO:0007669"/>
    <property type="project" value="UniProtKB-ARBA"/>
</dbReference>
<organism evidence="2 3">
    <name type="scientific">Fulvitalea axinellae</name>
    <dbReference type="NCBI Taxonomy" id="1182444"/>
    <lineage>
        <taxon>Bacteria</taxon>
        <taxon>Pseudomonadati</taxon>
        <taxon>Bacteroidota</taxon>
        <taxon>Cytophagia</taxon>
        <taxon>Cytophagales</taxon>
        <taxon>Persicobacteraceae</taxon>
        <taxon>Fulvitalea</taxon>
    </lineage>
</organism>
<dbReference type="Proteomes" id="UP001348817">
    <property type="component" value="Chromosome"/>
</dbReference>
<dbReference type="AlphaFoldDB" id="A0AAU9D805"/>
<dbReference type="EMBL" id="AP025314">
    <property type="protein sequence ID" value="BDD08355.1"/>
    <property type="molecule type" value="Genomic_DNA"/>
</dbReference>
<dbReference type="PANTHER" id="PTHR10151">
    <property type="entry name" value="ECTONUCLEOTIDE PYROPHOSPHATASE/PHOSPHODIESTERASE"/>
    <property type="match status" value="1"/>
</dbReference>
<dbReference type="PANTHER" id="PTHR10151:SF120">
    <property type="entry name" value="BIS(5'-ADENOSYL)-TRIPHOSPHATASE"/>
    <property type="match status" value="1"/>
</dbReference>